<accession>A0A7I7RUW3</accession>
<evidence type="ECO:0000313" key="2">
    <source>
        <dbReference type="Proteomes" id="UP000467428"/>
    </source>
</evidence>
<organism evidence="1 2">
    <name type="scientific">Mycolicibacterium arabiense</name>
    <dbReference type="NCBI Taxonomy" id="1286181"/>
    <lineage>
        <taxon>Bacteria</taxon>
        <taxon>Bacillati</taxon>
        <taxon>Actinomycetota</taxon>
        <taxon>Actinomycetes</taxon>
        <taxon>Mycobacteriales</taxon>
        <taxon>Mycobacteriaceae</taxon>
        <taxon>Mycolicibacterium</taxon>
    </lineage>
</organism>
<dbReference type="AlphaFoldDB" id="A0A7I7RUW3"/>
<evidence type="ECO:0000313" key="1">
    <source>
        <dbReference type="EMBL" id="BBY47971.1"/>
    </source>
</evidence>
<reference evidence="1 2" key="1">
    <citation type="journal article" date="2019" name="Emerg. Microbes Infect.">
        <title>Comprehensive subspecies identification of 175 nontuberculous mycobacteria species based on 7547 genomic profiles.</title>
        <authorList>
            <person name="Matsumoto Y."/>
            <person name="Kinjo T."/>
            <person name="Motooka D."/>
            <person name="Nabeya D."/>
            <person name="Jung N."/>
            <person name="Uechi K."/>
            <person name="Horii T."/>
            <person name="Iida T."/>
            <person name="Fujita J."/>
            <person name="Nakamura S."/>
        </authorList>
    </citation>
    <scope>NUCLEOTIDE SEQUENCE [LARGE SCALE GENOMIC DNA]</scope>
    <source>
        <strain evidence="1 2">JCM 18538</strain>
    </source>
</reference>
<proteinExistence type="predicted"/>
<gene>
    <name evidence="1" type="ORF">MARA_14390</name>
</gene>
<name>A0A7I7RUW3_9MYCO</name>
<dbReference type="EMBL" id="AP022593">
    <property type="protein sequence ID" value="BBY47971.1"/>
    <property type="molecule type" value="Genomic_DNA"/>
</dbReference>
<geneLocation type="plasmid" evidence="2">
    <name>pjcm18538 dna</name>
</geneLocation>
<keyword evidence="2" id="KW-1185">Reference proteome</keyword>
<dbReference type="RefSeq" id="WP_163917832.1">
    <property type="nucleotide sequence ID" value="NZ_AP022593.1"/>
</dbReference>
<sequence length="102" mass="11056">MTEMTVSVPVGTSSTEVIREVVDDLRDRLSDQYGYEATGETSPTAKGINHAMSRHANVEVIDHDGTVTFKLHGFVDVDAHDLFTGVSSGIEQRHAGTRVEIG</sequence>
<protein>
    <submittedName>
        <fullName evidence="1">Uncharacterized protein</fullName>
    </submittedName>
</protein>
<dbReference type="KEGG" id="marz:MARA_14390"/>
<dbReference type="Proteomes" id="UP000467428">
    <property type="component" value="Chromosome"/>
</dbReference>